<dbReference type="RefSeq" id="WP_126163948.1">
    <property type="nucleotide sequence ID" value="NZ_RQPJ01000021.1"/>
</dbReference>
<dbReference type="InterPro" id="IPR029052">
    <property type="entry name" value="Metallo-depent_PP-like"/>
</dbReference>
<feature type="domain" description="Calcineurin-like phosphoesterase N-terminal" evidence="2">
    <location>
        <begin position="43"/>
        <end position="120"/>
    </location>
</feature>
<dbReference type="InterPro" id="IPR032285">
    <property type="entry name" value="Metallophos_N"/>
</dbReference>
<accession>A0A430JZI6</accession>
<feature type="domain" description="Calcineurin-like phosphoesterase C-terminal" evidence="1">
    <location>
        <begin position="327"/>
        <end position="473"/>
    </location>
</feature>
<organism evidence="3 4">
    <name type="scientific">Arenibacter aquaticus</name>
    <dbReference type="NCBI Taxonomy" id="2489054"/>
    <lineage>
        <taxon>Bacteria</taxon>
        <taxon>Pseudomonadati</taxon>
        <taxon>Bacteroidota</taxon>
        <taxon>Flavobacteriia</taxon>
        <taxon>Flavobacteriales</taxon>
        <taxon>Flavobacteriaceae</taxon>
        <taxon>Arenibacter</taxon>
    </lineage>
</organism>
<evidence type="ECO:0000259" key="1">
    <source>
        <dbReference type="Pfam" id="PF16370"/>
    </source>
</evidence>
<dbReference type="EMBL" id="RQPJ01000021">
    <property type="protein sequence ID" value="RTE52262.1"/>
    <property type="molecule type" value="Genomic_DNA"/>
</dbReference>
<dbReference type="AlphaFoldDB" id="A0A430JZI6"/>
<protein>
    <submittedName>
        <fullName evidence="3">Metallophosphoesterase</fullName>
    </submittedName>
</protein>
<evidence type="ECO:0000313" key="3">
    <source>
        <dbReference type="EMBL" id="RTE52262.1"/>
    </source>
</evidence>
<dbReference type="SUPFAM" id="SSF56300">
    <property type="entry name" value="Metallo-dependent phosphatases"/>
    <property type="match status" value="1"/>
</dbReference>
<dbReference type="InterPro" id="IPR032288">
    <property type="entry name" value="Metallophos_C"/>
</dbReference>
<dbReference type="PANTHER" id="PTHR43143:SF1">
    <property type="entry name" value="SERINE_THREONINE-PROTEIN PHOSPHATASE CPPED1"/>
    <property type="match status" value="1"/>
</dbReference>
<dbReference type="InterPro" id="IPR051918">
    <property type="entry name" value="STPP_CPPED1"/>
</dbReference>
<name>A0A430JZI6_9FLAO</name>
<evidence type="ECO:0000313" key="4">
    <source>
        <dbReference type="Proteomes" id="UP000267585"/>
    </source>
</evidence>
<dbReference type="Pfam" id="PF16371">
    <property type="entry name" value="MetallophosN"/>
    <property type="match status" value="1"/>
</dbReference>
<keyword evidence="4" id="KW-1185">Reference proteome</keyword>
<comment type="caution">
    <text evidence="3">The sequence shown here is derived from an EMBL/GenBank/DDBJ whole genome shotgun (WGS) entry which is preliminary data.</text>
</comment>
<evidence type="ECO:0000259" key="2">
    <source>
        <dbReference type="Pfam" id="PF16371"/>
    </source>
</evidence>
<proteinExistence type="predicted"/>
<dbReference type="OrthoDB" id="1776264at2"/>
<dbReference type="PANTHER" id="PTHR43143">
    <property type="entry name" value="METALLOPHOSPHOESTERASE, CALCINEURIN SUPERFAMILY"/>
    <property type="match status" value="1"/>
</dbReference>
<gene>
    <name evidence="3" type="ORF">EHW67_18950</name>
</gene>
<reference evidence="3 4" key="1">
    <citation type="submission" date="2018-11" db="EMBL/GenBank/DDBJ databases">
        <title>Arenibacter aquaticus sp.nov., a marine bacterium isolated from surface seawater in the South China Sea.</title>
        <authorList>
            <person name="Guo J."/>
            <person name="Sun J."/>
        </authorList>
    </citation>
    <scope>NUCLEOTIDE SEQUENCE [LARGE SCALE GENOMIC DNA]</scope>
    <source>
        <strain evidence="3 4">GUO666</strain>
    </source>
</reference>
<dbReference type="Pfam" id="PF16370">
    <property type="entry name" value="MetallophosC"/>
    <property type="match status" value="1"/>
</dbReference>
<sequence>MENRRAFIKKMGWATGSLSLLGTTSLLGWQNPVLWRKPTRVKGKVASNKKGLPKVAVSDGETVILTDKNGNFDFWSSSQQPFVFVSLPAGYQIDQLANGSASFFKPLDLKSPSNEILFQLKPVQQRDDKHSLLILADPQIQNEYEVEQLLSISTPDFIQTIKELNDPNTFGVGCGDLVYDQLQLFDDYNQSIKATNIPFFQVVGNHDMDYLDSRTDQVSTRTFNNHFGPSYYSFNRGEIHYIVLDDVFFTGVKREYIGYITENQLAWLEEDLSYIEAGRTVILCAHIPIFHVKNKAHLYELLSPFKTHILSGHTHRINHYFEENCHEHVLGAVCGAWWSGPICVDGTPNGYGVYQVNGSDLSWYYKSVGKDKSHQFRFYERGIHPEFPNSCSLNIWNWDSKWSVCWYENGERKSHVRRVNATDPLSTKLHMGNKLPERRPWAEPAVTDHMFFFEPSDVSNITIEVTDSFGNTFVETVSPNK</sequence>
<dbReference type="Proteomes" id="UP000267585">
    <property type="component" value="Unassembled WGS sequence"/>
</dbReference>
<dbReference type="Gene3D" id="3.60.21.10">
    <property type="match status" value="1"/>
</dbReference>